<dbReference type="AlphaFoldDB" id="A0A158KXL8"/>
<dbReference type="EMBL" id="FCOM02000065">
    <property type="protein sequence ID" value="SAL85827.1"/>
    <property type="molecule type" value="Genomic_DNA"/>
</dbReference>
<dbReference type="SUPFAM" id="SSF53822">
    <property type="entry name" value="Periplasmic binding protein-like I"/>
    <property type="match status" value="1"/>
</dbReference>
<dbReference type="Gene3D" id="3.40.50.2300">
    <property type="match status" value="2"/>
</dbReference>
<dbReference type="InterPro" id="IPR000843">
    <property type="entry name" value="HTH_LacI"/>
</dbReference>
<name>A0A158KXL8_9BURK</name>
<evidence type="ECO:0000259" key="4">
    <source>
        <dbReference type="PROSITE" id="PS50932"/>
    </source>
</evidence>
<protein>
    <submittedName>
        <fullName evidence="5">LacI family transcriptional regulator</fullName>
    </submittedName>
</protein>
<proteinExistence type="predicted"/>
<evidence type="ECO:0000313" key="6">
    <source>
        <dbReference type="Proteomes" id="UP000055019"/>
    </source>
</evidence>
<dbReference type="InterPro" id="IPR010982">
    <property type="entry name" value="Lambda_DNA-bd_dom_sf"/>
</dbReference>
<dbReference type="CDD" id="cd01392">
    <property type="entry name" value="HTH_LacI"/>
    <property type="match status" value="1"/>
</dbReference>
<dbReference type="SMART" id="SM00354">
    <property type="entry name" value="HTH_LACI"/>
    <property type="match status" value="1"/>
</dbReference>
<gene>
    <name evidence="5" type="ORF">AWB74_07453</name>
</gene>
<dbReference type="GO" id="GO:0000976">
    <property type="term" value="F:transcription cis-regulatory region binding"/>
    <property type="evidence" value="ECO:0007669"/>
    <property type="project" value="TreeGrafter"/>
</dbReference>
<dbReference type="InterPro" id="IPR046335">
    <property type="entry name" value="LacI/GalR-like_sensor"/>
</dbReference>
<reference evidence="5" key="1">
    <citation type="submission" date="2016-01" db="EMBL/GenBank/DDBJ databases">
        <authorList>
            <person name="Peeters C."/>
        </authorList>
    </citation>
    <scope>NUCLEOTIDE SEQUENCE [LARGE SCALE GENOMIC DNA]</scope>
    <source>
        <strain evidence="5">LMG 29317</strain>
    </source>
</reference>
<feature type="domain" description="HTH lacI-type" evidence="4">
    <location>
        <begin position="24"/>
        <end position="79"/>
    </location>
</feature>
<keyword evidence="2" id="KW-0238">DNA-binding</keyword>
<dbReference type="PANTHER" id="PTHR30146">
    <property type="entry name" value="LACI-RELATED TRANSCRIPTIONAL REPRESSOR"/>
    <property type="match status" value="1"/>
</dbReference>
<dbReference type="CDD" id="cd06283">
    <property type="entry name" value="PBP1_RegR_EndR_KdgR-like"/>
    <property type="match status" value="1"/>
</dbReference>
<evidence type="ECO:0000256" key="2">
    <source>
        <dbReference type="ARBA" id="ARBA00023125"/>
    </source>
</evidence>
<organism evidence="5 6">
    <name type="scientific">Caballeronia arvi</name>
    <dbReference type="NCBI Taxonomy" id="1777135"/>
    <lineage>
        <taxon>Bacteria</taxon>
        <taxon>Pseudomonadati</taxon>
        <taxon>Pseudomonadota</taxon>
        <taxon>Betaproteobacteria</taxon>
        <taxon>Burkholderiales</taxon>
        <taxon>Burkholderiaceae</taxon>
        <taxon>Caballeronia</taxon>
    </lineage>
</organism>
<evidence type="ECO:0000256" key="3">
    <source>
        <dbReference type="ARBA" id="ARBA00023163"/>
    </source>
</evidence>
<dbReference type="PROSITE" id="PS50932">
    <property type="entry name" value="HTH_LACI_2"/>
    <property type="match status" value="1"/>
</dbReference>
<comment type="caution">
    <text evidence="5">The sequence shown here is derived from an EMBL/GenBank/DDBJ whole genome shotgun (WGS) entry which is preliminary data.</text>
</comment>
<sequence length="368" mass="39782">MPTTTMSDDPTLTNRPAAFAARRATITDVAREAGTGKTSISRYLNGEMSVLSPDLRERIEAAIAKLDYRPNQMARGLKRGRNRLIGMLLADLTNPYSVEVLQGVEAACHALGYMPLICHAANEIDMERRYLQLLTTYRVEGVIVNALGVKEELLQGFAQGGIPVVLVDRSVEGFITDMVGLDNPDAVQLATKHLIDEGFDELLFIVQPVTHVSSRRLREAAFRETVATLGASGSTLVIDLADATPALAELDTRVAAAQAAGRRVALFAANGPVALRVAVHLKEQHGVDWQASVALMSIDDSEWAQLAGMTTVRQPTYDIGRRAVEFLHERLGGATMPARECLLPGELVVRASTTRALESDAQQASQGT</sequence>
<keyword evidence="1" id="KW-0805">Transcription regulation</keyword>
<dbReference type="Pfam" id="PF00356">
    <property type="entry name" value="LacI"/>
    <property type="match status" value="1"/>
</dbReference>
<accession>A0A158KXL8</accession>
<evidence type="ECO:0000313" key="5">
    <source>
        <dbReference type="EMBL" id="SAL85827.1"/>
    </source>
</evidence>
<keyword evidence="3" id="KW-0804">Transcription</keyword>
<dbReference type="GO" id="GO:0003700">
    <property type="term" value="F:DNA-binding transcription factor activity"/>
    <property type="evidence" value="ECO:0007669"/>
    <property type="project" value="TreeGrafter"/>
</dbReference>
<keyword evidence="6" id="KW-1185">Reference proteome</keyword>
<evidence type="ECO:0000256" key="1">
    <source>
        <dbReference type="ARBA" id="ARBA00023015"/>
    </source>
</evidence>
<dbReference type="Gene3D" id="1.10.260.40">
    <property type="entry name" value="lambda repressor-like DNA-binding domains"/>
    <property type="match status" value="1"/>
</dbReference>
<dbReference type="InterPro" id="IPR028082">
    <property type="entry name" value="Peripla_BP_I"/>
</dbReference>
<dbReference type="Proteomes" id="UP000055019">
    <property type="component" value="Unassembled WGS sequence"/>
</dbReference>
<dbReference type="Pfam" id="PF13377">
    <property type="entry name" value="Peripla_BP_3"/>
    <property type="match status" value="1"/>
</dbReference>
<dbReference type="SUPFAM" id="SSF47413">
    <property type="entry name" value="lambda repressor-like DNA-binding domains"/>
    <property type="match status" value="1"/>
</dbReference>
<dbReference type="PANTHER" id="PTHR30146:SF145">
    <property type="entry name" value="RIBOSE OPERON REPRESSOR"/>
    <property type="match status" value="1"/>
</dbReference>